<sequence>MEISDGLGILAAIPAVLVGLRTALGSFFEFTRGRERRLRRLLHLHSTMPDGRGRAALEAAAHGLAVQVAQQINPEIRTPRRRRKIDRASLVTMIFISVAGGGITWGIWQLGVISPWTWLQWTLWVLAGLVLLFVTLLVTIGGLPELFLEEKKEEESTD</sequence>
<keyword evidence="1" id="KW-0812">Transmembrane</keyword>
<name>A0A7W3JCY9_9MICO</name>
<dbReference type="EMBL" id="JACGWV010000002">
    <property type="protein sequence ID" value="MBA8810556.1"/>
    <property type="molecule type" value="Genomic_DNA"/>
</dbReference>
<feature type="transmembrane region" description="Helical" evidence="1">
    <location>
        <begin position="6"/>
        <end position="30"/>
    </location>
</feature>
<dbReference type="AlphaFoldDB" id="A0A7W3JCY9"/>
<dbReference type="RefSeq" id="WP_182619642.1">
    <property type="nucleotide sequence ID" value="NZ_BAAATF010000015.1"/>
</dbReference>
<keyword evidence="1" id="KW-1133">Transmembrane helix</keyword>
<reference evidence="2 3" key="1">
    <citation type="submission" date="2020-07" db="EMBL/GenBank/DDBJ databases">
        <title>Sequencing the genomes of 1000 actinobacteria strains.</title>
        <authorList>
            <person name="Klenk H.-P."/>
        </authorList>
    </citation>
    <scope>NUCLEOTIDE SEQUENCE [LARGE SCALE GENOMIC DNA]</scope>
    <source>
        <strain evidence="2 3">DSM 44121</strain>
    </source>
</reference>
<keyword evidence="1" id="KW-0472">Membrane</keyword>
<dbReference type="Proteomes" id="UP000540568">
    <property type="component" value="Unassembled WGS sequence"/>
</dbReference>
<evidence type="ECO:0000313" key="2">
    <source>
        <dbReference type="EMBL" id="MBA8810556.1"/>
    </source>
</evidence>
<gene>
    <name evidence="2" type="ORF">FHX71_004532</name>
</gene>
<evidence type="ECO:0000313" key="3">
    <source>
        <dbReference type="Proteomes" id="UP000540568"/>
    </source>
</evidence>
<keyword evidence="3" id="KW-1185">Reference proteome</keyword>
<feature type="transmembrane region" description="Helical" evidence="1">
    <location>
        <begin position="123"/>
        <end position="143"/>
    </location>
</feature>
<evidence type="ECO:0000256" key="1">
    <source>
        <dbReference type="SAM" id="Phobius"/>
    </source>
</evidence>
<organism evidence="2 3">
    <name type="scientific">Promicromonospora sukumoe</name>
    <dbReference type="NCBI Taxonomy" id="88382"/>
    <lineage>
        <taxon>Bacteria</taxon>
        <taxon>Bacillati</taxon>
        <taxon>Actinomycetota</taxon>
        <taxon>Actinomycetes</taxon>
        <taxon>Micrococcales</taxon>
        <taxon>Promicromonosporaceae</taxon>
        <taxon>Promicromonospora</taxon>
    </lineage>
</organism>
<proteinExistence type="predicted"/>
<accession>A0A7W3JCY9</accession>
<feature type="transmembrane region" description="Helical" evidence="1">
    <location>
        <begin position="90"/>
        <end position="111"/>
    </location>
</feature>
<protein>
    <submittedName>
        <fullName evidence="2">Uncharacterized protein</fullName>
    </submittedName>
</protein>
<comment type="caution">
    <text evidence="2">The sequence shown here is derived from an EMBL/GenBank/DDBJ whole genome shotgun (WGS) entry which is preliminary data.</text>
</comment>